<sequence length="331" mass="38481">MKLKKKIFIFKMSQKYTANTGKDLIFSDELNFINIKSNRKIVKLDNPKFEYYEINNNYICGESDEIETFLTNNFLEKNELTKIELKKSNKKTISPSSESSTSKKSDDSDSEELIPKMNRIKTEDSDSENSIFVDKKKAAPYKCNQNVFIPKTLDVKDIPDEEIKNMEYFTFNNLKVKGKIIEVIDGNTVKMLLGIPLSELLKNKHVYSKDINSFIFIKKLCKLKGIKSASFNTQQGQACIYLLDKYFNSLNNIVYVKIYESDEIELFSDKGYKNLINTKLSKINISEFEENGIISLISEEESEYLNNLPNMKADEYFDKTFIDKYEIDKIE</sequence>
<organism evidence="2">
    <name type="scientific">viral metagenome</name>
    <dbReference type="NCBI Taxonomy" id="1070528"/>
    <lineage>
        <taxon>unclassified sequences</taxon>
        <taxon>metagenomes</taxon>
        <taxon>organismal metagenomes</taxon>
    </lineage>
</organism>
<dbReference type="AlphaFoldDB" id="A0A6C0AF79"/>
<feature type="compositionally biased region" description="Low complexity" evidence="1">
    <location>
        <begin position="91"/>
        <end position="100"/>
    </location>
</feature>
<name>A0A6C0AF79_9ZZZZ</name>
<protein>
    <submittedName>
        <fullName evidence="2">Uncharacterized protein</fullName>
    </submittedName>
</protein>
<feature type="region of interest" description="Disordered" evidence="1">
    <location>
        <begin position="91"/>
        <end position="125"/>
    </location>
</feature>
<dbReference type="EMBL" id="MN740594">
    <property type="protein sequence ID" value="QHS78025.1"/>
    <property type="molecule type" value="Genomic_DNA"/>
</dbReference>
<accession>A0A6C0AF79</accession>
<evidence type="ECO:0000256" key="1">
    <source>
        <dbReference type="SAM" id="MobiDB-lite"/>
    </source>
</evidence>
<evidence type="ECO:0000313" key="2">
    <source>
        <dbReference type="EMBL" id="QHS78025.1"/>
    </source>
</evidence>
<proteinExistence type="predicted"/>
<reference evidence="2" key="1">
    <citation type="journal article" date="2020" name="Nature">
        <title>Giant virus diversity and host interactions through global metagenomics.</title>
        <authorList>
            <person name="Schulz F."/>
            <person name="Roux S."/>
            <person name="Paez-Espino D."/>
            <person name="Jungbluth S."/>
            <person name="Walsh D.A."/>
            <person name="Denef V.J."/>
            <person name="McMahon K.D."/>
            <person name="Konstantinidis K.T."/>
            <person name="Eloe-Fadrosh E.A."/>
            <person name="Kyrpides N.C."/>
            <person name="Woyke T."/>
        </authorList>
    </citation>
    <scope>NUCLEOTIDE SEQUENCE</scope>
    <source>
        <strain evidence="2">GVMAG-S-1021933-23</strain>
    </source>
</reference>